<dbReference type="STRING" id="1427984.X271_00439"/>
<dbReference type="InterPro" id="IPR023054">
    <property type="entry name" value="Sporulation_regulator_WhiA_C"/>
</dbReference>
<dbReference type="InterPro" id="IPR027434">
    <property type="entry name" value="Homing_endonucl"/>
</dbReference>
<evidence type="ECO:0000256" key="2">
    <source>
        <dbReference type="ARBA" id="ARBA00023125"/>
    </source>
</evidence>
<dbReference type="Gene3D" id="3.10.28.10">
    <property type="entry name" value="Homing endonucleases"/>
    <property type="match status" value="1"/>
</dbReference>
<dbReference type="AlphaFoldDB" id="W8GFJ2"/>
<feature type="domain" description="WhiA LAGLIDADG-like" evidence="5">
    <location>
        <begin position="123"/>
        <end position="215"/>
    </location>
</feature>
<evidence type="ECO:0000313" key="6">
    <source>
        <dbReference type="EMBL" id="AHK22544.1"/>
    </source>
</evidence>
<keyword evidence="3" id="KW-0131">Cell cycle</keyword>
<reference evidence="6 7" key="1">
    <citation type="journal article" date="2014" name="Genome Biol. Evol.">
        <title>Phylogenomics of "Candidatus Hepatoplasma crinochetorum," a Lineage of Mollicutes Associated with Noninsect Arthropods.</title>
        <authorList>
            <person name="Leclercq S."/>
            <person name="Dittmer J."/>
            <person name="Bouchon D."/>
            <person name="Cordaux R."/>
        </authorList>
    </citation>
    <scope>NUCLEOTIDE SEQUENCE [LARGE SCALE GENOMIC DNA]</scope>
    <source>
        <strain evidence="6 7">Av</strain>
    </source>
</reference>
<dbReference type="PANTHER" id="PTHR37307">
    <property type="entry name" value="CELL DIVISION PROTEIN WHIA-RELATED"/>
    <property type="match status" value="1"/>
</dbReference>
<evidence type="ECO:0000256" key="1">
    <source>
        <dbReference type="ARBA" id="ARBA00022618"/>
    </source>
</evidence>
<dbReference type="HOGENOM" id="CLU_902206_0_0_14"/>
<dbReference type="eggNOG" id="COG1481">
    <property type="taxonomic scope" value="Bacteria"/>
</dbReference>
<organism evidence="6 7">
    <name type="scientific">Candidatus Hepatoplasma crinochetorum Av</name>
    <dbReference type="NCBI Taxonomy" id="1427984"/>
    <lineage>
        <taxon>Bacteria</taxon>
        <taxon>Bacillati</taxon>
        <taxon>Mycoplasmatota</taxon>
        <taxon>Mollicutes</taxon>
        <taxon>Candidatus Hepatoplasmataceae</taxon>
        <taxon>Candidatus Hepatoplasma</taxon>
    </lineage>
</organism>
<feature type="domain" description="Sporulation regulator WhiA C-terminal" evidence="4">
    <location>
        <begin position="222"/>
        <end position="305"/>
    </location>
</feature>
<dbReference type="PANTHER" id="PTHR37307:SF1">
    <property type="entry name" value="CELL DIVISION PROTEIN WHIA-RELATED"/>
    <property type="match status" value="1"/>
</dbReference>
<protein>
    <submittedName>
        <fullName evidence="6">WhiA LAGLIDADG-like domain containing protein</fullName>
    </submittedName>
</protein>
<accession>W8GFJ2</accession>
<keyword evidence="7" id="KW-1185">Reference proteome</keyword>
<name>W8GFJ2_9MOLU</name>
<dbReference type="GO" id="GO:0051301">
    <property type="term" value="P:cell division"/>
    <property type="evidence" value="ECO:0007669"/>
    <property type="project" value="UniProtKB-KW"/>
</dbReference>
<dbReference type="GO" id="GO:0003677">
    <property type="term" value="F:DNA binding"/>
    <property type="evidence" value="ECO:0007669"/>
    <property type="project" value="UniProtKB-KW"/>
</dbReference>
<evidence type="ECO:0000259" key="4">
    <source>
        <dbReference type="Pfam" id="PF02650"/>
    </source>
</evidence>
<sequence>MEQMQHFLQKNILIDYKMNFSERIKNEILNNNWNEKEQDVIFCIVFFLLSYKLKNEIYYIKIKNEKIFLFFMQYLKNINKKELDLKIDQEKKIFFLSSEFLFSIKNKFLKIEEEIYKNQELNKALIAGAFLAKGSITNFSTKNNYLEIRLKNNRICKLFIKINNKLNFKFNYIKIKDINCFYIKRAIYISDFLKYIKATDSLIDFEENRIIQDMNLNLKRAEVIEKFNQAKINKNAKKEIEAISIILNEPKYLRELTKEQINLAKLRMEKKNSSLEDLKYHFFLKYQKNISKSTIYNWLNKMIQIIEK</sequence>
<evidence type="ECO:0000313" key="7">
    <source>
        <dbReference type="Proteomes" id="UP000019450"/>
    </source>
</evidence>
<dbReference type="InterPro" id="IPR039518">
    <property type="entry name" value="WhiA_LAGLIDADG_dom"/>
</dbReference>
<dbReference type="Pfam" id="PF14527">
    <property type="entry name" value="LAGLIDADG_WhiA"/>
    <property type="match status" value="1"/>
</dbReference>
<gene>
    <name evidence="6" type="ORF">X271_00439</name>
</gene>
<evidence type="ECO:0000259" key="5">
    <source>
        <dbReference type="Pfam" id="PF14527"/>
    </source>
</evidence>
<dbReference type="KEGG" id="hcr:X271_00439"/>
<evidence type="ECO:0000256" key="3">
    <source>
        <dbReference type="ARBA" id="ARBA00023306"/>
    </source>
</evidence>
<dbReference type="GO" id="GO:0043937">
    <property type="term" value="P:regulation of sporulation"/>
    <property type="evidence" value="ECO:0007669"/>
    <property type="project" value="InterPro"/>
</dbReference>
<keyword evidence="1" id="KW-0132">Cell division</keyword>
<dbReference type="Pfam" id="PF02650">
    <property type="entry name" value="HTH_WhiA"/>
    <property type="match status" value="1"/>
</dbReference>
<dbReference type="Proteomes" id="UP000019450">
    <property type="component" value="Chromosome"/>
</dbReference>
<dbReference type="EMBL" id="CP006932">
    <property type="protein sequence ID" value="AHK22544.1"/>
    <property type="molecule type" value="Genomic_DNA"/>
</dbReference>
<dbReference type="InterPro" id="IPR003802">
    <property type="entry name" value="Sporulation_regulator_WhiA"/>
</dbReference>
<dbReference type="NCBIfam" id="TIGR00647">
    <property type="entry name" value="DNA_bind_WhiA"/>
    <property type="match status" value="1"/>
</dbReference>
<keyword evidence="2" id="KW-0238">DNA-binding</keyword>
<proteinExistence type="predicted"/>